<dbReference type="Proteomes" id="UP001428817">
    <property type="component" value="Unassembled WGS sequence"/>
</dbReference>
<keyword evidence="2" id="KW-1185">Reference proteome</keyword>
<proteinExistence type="predicted"/>
<reference evidence="2" key="1">
    <citation type="journal article" date="2019" name="Int. J. Syst. Evol. Microbiol.">
        <title>The Global Catalogue of Microorganisms (GCM) 10K type strain sequencing project: providing services to taxonomists for standard genome sequencing and annotation.</title>
        <authorList>
            <consortium name="The Broad Institute Genomics Platform"/>
            <consortium name="The Broad Institute Genome Sequencing Center for Infectious Disease"/>
            <person name="Wu L."/>
            <person name="Ma J."/>
        </authorList>
    </citation>
    <scope>NUCLEOTIDE SEQUENCE [LARGE SCALE GENOMIC DNA]</scope>
    <source>
        <strain evidence="2">JCM 18303</strain>
    </source>
</reference>
<comment type="caution">
    <text evidence="1">The sequence shown here is derived from an EMBL/GenBank/DDBJ whole genome shotgun (WGS) entry which is preliminary data.</text>
</comment>
<name>A0ABP9QKP4_9PSEU</name>
<evidence type="ECO:0000313" key="2">
    <source>
        <dbReference type="Proteomes" id="UP001428817"/>
    </source>
</evidence>
<evidence type="ECO:0000313" key="1">
    <source>
        <dbReference type="EMBL" id="GAA5163533.1"/>
    </source>
</evidence>
<organism evidence="1 2">
    <name type="scientific">Pseudonocardia eucalypti</name>
    <dbReference type="NCBI Taxonomy" id="648755"/>
    <lineage>
        <taxon>Bacteria</taxon>
        <taxon>Bacillati</taxon>
        <taxon>Actinomycetota</taxon>
        <taxon>Actinomycetes</taxon>
        <taxon>Pseudonocardiales</taxon>
        <taxon>Pseudonocardiaceae</taxon>
        <taxon>Pseudonocardia</taxon>
    </lineage>
</organism>
<dbReference type="EMBL" id="BAABJP010000029">
    <property type="protein sequence ID" value="GAA5163533.1"/>
    <property type="molecule type" value="Genomic_DNA"/>
</dbReference>
<protein>
    <submittedName>
        <fullName evidence="1">Uncharacterized protein</fullName>
    </submittedName>
</protein>
<accession>A0ABP9QKP4</accession>
<sequence length="124" mass="12784">MPLHCTVPPVGLPGSAIAVTPQPPAWLSVQVPDLCAFQMPGAPSAPVPVVLAESFAVAWPLTWQCAGLEQAAVMLALLPDADADTATQPPPPPMPPPPESLAVTCALEPVFLSFALAEAVTSQW</sequence>
<gene>
    <name evidence="1" type="ORF">GCM10023321_50590</name>
</gene>